<proteinExistence type="predicted"/>
<protein>
    <recommendedName>
        <fullName evidence="5">PRC-barrel domain-containing protein</fullName>
    </recommendedName>
</protein>
<organism evidence="1 3">
    <name type="scientific">Haladaptatus paucihalophilus DX253</name>
    <dbReference type="NCBI Taxonomy" id="797209"/>
    <lineage>
        <taxon>Archaea</taxon>
        <taxon>Methanobacteriati</taxon>
        <taxon>Methanobacteriota</taxon>
        <taxon>Stenosarchaea group</taxon>
        <taxon>Halobacteria</taxon>
        <taxon>Halobacteriales</taxon>
        <taxon>Haladaptataceae</taxon>
        <taxon>Haladaptatus</taxon>
    </lineage>
</organism>
<dbReference type="OrthoDB" id="229248at2157"/>
<dbReference type="AlphaFoldDB" id="E7QU11"/>
<dbReference type="STRING" id="797209.GCA_000376445_02503"/>
<evidence type="ECO:0000313" key="1">
    <source>
        <dbReference type="EMBL" id="EFW92090.1"/>
    </source>
</evidence>
<dbReference type="Proteomes" id="UP000003751">
    <property type="component" value="Unassembled WGS sequence"/>
</dbReference>
<keyword evidence="4" id="KW-1185">Reference proteome</keyword>
<name>E7QU11_HALPU</name>
<dbReference type="PATRIC" id="fig|797209.4.peg.2251"/>
<dbReference type="Proteomes" id="UP000184203">
    <property type="component" value="Unassembled WGS sequence"/>
</dbReference>
<dbReference type="RefSeq" id="WP_007979861.1">
    <property type="nucleotide sequence ID" value="NZ_AEMG01000009.1"/>
</dbReference>
<accession>E7QU11</accession>
<evidence type="ECO:0000313" key="4">
    <source>
        <dbReference type="Proteomes" id="UP000184203"/>
    </source>
</evidence>
<reference evidence="2" key="2">
    <citation type="submission" date="2016-11" db="EMBL/GenBank/DDBJ databases">
        <authorList>
            <person name="Jaros S."/>
            <person name="Januszkiewicz K."/>
            <person name="Wedrychowicz H."/>
        </authorList>
    </citation>
    <scope>NUCLEOTIDE SEQUENCE [LARGE SCALE GENOMIC DNA]</scope>
    <source>
        <strain evidence="2">DX253</strain>
    </source>
</reference>
<sequence>MTTALTEDDQGKRVIEADGTAVGMVTEVRHGTAHVEADPSVVETLQTELDTGGNNENTYALSEGDIERIEDDTIVLRTRD</sequence>
<evidence type="ECO:0000313" key="3">
    <source>
        <dbReference type="Proteomes" id="UP000003751"/>
    </source>
</evidence>
<reference evidence="4" key="3">
    <citation type="submission" date="2016-11" db="EMBL/GenBank/DDBJ databases">
        <authorList>
            <person name="Varghese N."/>
            <person name="Submissions S."/>
        </authorList>
    </citation>
    <scope>NUCLEOTIDE SEQUENCE [LARGE SCALE GENOMIC DNA]</scope>
    <source>
        <strain evidence="4">DX253</strain>
    </source>
</reference>
<dbReference type="EMBL" id="AEMG01000009">
    <property type="protein sequence ID" value="EFW92090.1"/>
    <property type="molecule type" value="Genomic_DNA"/>
</dbReference>
<reference evidence="1 3" key="1">
    <citation type="journal article" date="2014" name="ISME J.">
        <title>Trehalose/2-sulfotrehalose biosynthesis and glycine-betaine uptake are widely spread mechanisms for osmoadaptation in the Halobacteriales.</title>
        <authorList>
            <person name="Youssef N.H."/>
            <person name="Savage-Ashlock K.N."/>
            <person name="McCully A.L."/>
            <person name="Luedtke B."/>
            <person name="Shaw E.I."/>
            <person name="Hoff W.D."/>
            <person name="Elshahed M.S."/>
        </authorList>
    </citation>
    <scope>NUCLEOTIDE SEQUENCE [LARGE SCALE GENOMIC DNA]</scope>
    <source>
        <strain evidence="1 3">DX253</strain>
    </source>
</reference>
<dbReference type="EMBL" id="FRAN01000003">
    <property type="protein sequence ID" value="SHK88213.1"/>
    <property type="molecule type" value="Genomic_DNA"/>
</dbReference>
<evidence type="ECO:0000313" key="2">
    <source>
        <dbReference type="EMBL" id="SHK88213.1"/>
    </source>
</evidence>
<evidence type="ECO:0008006" key="5">
    <source>
        <dbReference type="Google" id="ProtNLM"/>
    </source>
</evidence>
<gene>
    <name evidence="2" type="ORF">SAMN05444342_2497</name>
    <name evidence="1" type="ORF">ZOD2009_11455</name>
</gene>
<dbReference type="eggNOG" id="arCOG08931">
    <property type="taxonomic scope" value="Archaea"/>
</dbReference>